<reference evidence="1" key="2">
    <citation type="journal article" date="2015" name="Data Brief">
        <title>Shoot transcriptome of the giant reed, Arundo donax.</title>
        <authorList>
            <person name="Barrero R.A."/>
            <person name="Guerrero F.D."/>
            <person name="Moolhuijzen P."/>
            <person name="Goolsby J.A."/>
            <person name="Tidwell J."/>
            <person name="Bellgard S.E."/>
            <person name="Bellgard M.I."/>
        </authorList>
    </citation>
    <scope>NUCLEOTIDE SEQUENCE</scope>
    <source>
        <tissue evidence="1">Shoot tissue taken approximately 20 cm above the soil surface</tissue>
    </source>
</reference>
<evidence type="ECO:0000313" key="1">
    <source>
        <dbReference type="EMBL" id="JAD65166.1"/>
    </source>
</evidence>
<proteinExistence type="predicted"/>
<protein>
    <submittedName>
        <fullName evidence="1">Uncharacterized protein</fullName>
    </submittedName>
</protein>
<name>A0A0A9BPA2_ARUDO</name>
<sequence>MEGGIVPIKLFPWRFKSCRFVSFPIHSSIVPVSPLLSSVSLIKP</sequence>
<dbReference type="AlphaFoldDB" id="A0A0A9BPA2"/>
<accession>A0A0A9BPA2</accession>
<dbReference type="EMBL" id="GBRH01232729">
    <property type="protein sequence ID" value="JAD65166.1"/>
    <property type="molecule type" value="Transcribed_RNA"/>
</dbReference>
<organism evidence="1">
    <name type="scientific">Arundo donax</name>
    <name type="common">Giant reed</name>
    <name type="synonym">Donax arundinaceus</name>
    <dbReference type="NCBI Taxonomy" id="35708"/>
    <lineage>
        <taxon>Eukaryota</taxon>
        <taxon>Viridiplantae</taxon>
        <taxon>Streptophyta</taxon>
        <taxon>Embryophyta</taxon>
        <taxon>Tracheophyta</taxon>
        <taxon>Spermatophyta</taxon>
        <taxon>Magnoliopsida</taxon>
        <taxon>Liliopsida</taxon>
        <taxon>Poales</taxon>
        <taxon>Poaceae</taxon>
        <taxon>PACMAD clade</taxon>
        <taxon>Arundinoideae</taxon>
        <taxon>Arundineae</taxon>
        <taxon>Arundo</taxon>
    </lineage>
</organism>
<reference evidence="1" key="1">
    <citation type="submission" date="2014-09" db="EMBL/GenBank/DDBJ databases">
        <authorList>
            <person name="Magalhaes I.L.F."/>
            <person name="Oliveira U."/>
            <person name="Santos F.R."/>
            <person name="Vidigal T.H.D.A."/>
            <person name="Brescovit A.D."/>
            <person name="Santos A.J."/>
        </authorList>
    </citation>
    <scope>NUCLEOTIDE SEQUENCE</scope>
    <source>
        <tissue evidence="1">Shoot tissue taken approximately 20 cm above the soil surface</tissue>
    </source>
</reference>